<dbReference type="AlphaFoldDB" id="A0A2N7UYW0"/>
<dbReference type="GO" id="GO:0046872">
    <property type="term" value="F:metal ion binding"/>
    <property type="evidence" value="ECO:0007669"/>
    <property type="project" value="UniProtKB-KW"/>
</dbReference>
<dbReference type="PIRSF" id="PIRSF006232">
    <property type="entry name" value="Pirin"/>
    <property type="match status" value="1"/>
</dbReference>
<dbReference type="InterPro" id="IPR012093">
    <property type="entry name" value="Pirin"/>
</dbReference>
<dbReference type="EMBL" id="LR824643">
    <property type="protein sequence ID" value="CAD0327422.1"/>
    <property type="molecule type" value="Genomic_DNA"/>
</dbReference>
<dbReference type="InterPro" id="IPR011051">
    <property type="entry name" value="RmlC_Cupin_sf"/>
</dbReference>
<dbReference type="SUPFAM" id="SSF51182">
    <property type="entry name" value="RmlC-like cupins"/>
    <property type="match status" value="1"/>
</dbReference>
<feature type="binding site" evidence="2">
    <location>
        <position position="103"/>
    </location>
    <ligand>
        <name>Fe cation</name>
        <dbReference type="ChEBI" id="CHEBI:24875"/>
    </ligand>
</feature>
<dbReference type="EMBL" id="LR861807">
    <property type="protein sequence ID" value="CAD1791998.1"/>
    <property type="molecule type" value="Genomic_DNA"/>
</dbReference>
<dbReference type="InterPro" id="IPR014710">
    <property type="entry name" value="RmlC-like_jellyroll"/>
</dbReference>
<feature type="domain" description="Pirin N-terminal" evidence="4">
    <location>
        <begin position="41"/>
        <end position="119"/>
    </location>
</feature>
<keyword evidence="2" id="KW-0408">Iron</keyword>
<feature type="binding site" evidence="2">
    <location>
        <position position="56"/>
    </location>
    <ligand>
        <name>Fe cation</name>
        <dbReference type="ChEBI" id="CHEBI:24875"/>
    </ligand>
</feature>
<feature type="binding site" evidence="2">
    <location>
        <position position="54"/>
    </location>
    <ligand>
        <name>Fe cation</name>
        <dbReference type="ChEBI" id="CHEBI:24875"/>
    </ligand>
</feature>
<evidence type="ECO:0000313" key="5">
    <source>
        <dbReference type="EMBL" id="CAD0327422.1"/>
    </source>
</evidence>
<accession>A0A2N7UYW0</accession>
<comment type="similarity">
    <text evidence="1 3">Belongs to the pirin family.</text>
</comment>
<organism evidence="5">
    <name type="scientific">Xanthomonas campestris pv. juglandis</name>
    <name type="common">Xanthomonas arboricola pv. juglandis</name>
    <dbReference type="NCBI Taxonomy" id="195709"/>
    <lineage>
        <taxon>Bacteria</taxon>
        <taxon>Pseudomonadati</taxon>
        <taxon>Pseudomonadota</taxon>
        <taxon>Gammaproteobacteria</taxon>
        <taxon>Lysobacterales</taxon>
        <taxon>Lysobacteraceae</taxon>
        <taxon>Xanthomonas</taxon>
    </lineage>
</organism>
<dbReference type="Gene3D" id="2.60.120.10">
    <property type="entry name" value="Jelly Rolls"/>
    <property type="match status" value="1"/>
</dbReference>
<keyword evidence="2" id="KW-0479">Metal-binding</keyword>
<dbReference type="InterPro" id="IPR003829">
    <property type="entry name" value="Pirin_N_dom"/>
</dbReference>
<dbReference type="CDD" id="cd02247">
    <property type="entry name" value="cupin_pirin_C"/>
    <property type="match status" value="1"/>
</dbReference>
<dbReference type="RefSeq" id="WP_016903429.1">
    <property type="nucleotide sequence ID" value="NZ_CP012251.1"/>
</dbReference>
<evidence type="ECO:0000256" key="1">
    <source>
        <dbReference type="ARBA" id="ARBA00008416"/>
    </source>
</evidence>
<protein>
    <submittedName>
        <fullName evidence="5">Pirin family protein</fullName>
    </submittedName>
</protein>
<feature type="binding site" evidence="2">
    <location>
        <position position="101"/>
    </location>
    <ligand>
        <name>Fe cation</name>
        <dbReference type="ChEBI" id="CHEBI:24875"/>
    </ligand>
</feature>
<evidence type="ECO:0000313" key="6">
    <source>
        <dbReference type="EMBL" id="CAD1791998.1"/>
    </source>
</evidence>
<name>A0A2N7UYW0_XANCJ</name>
<evidence type="ECO:0000259" key="4">
    <source>
        <dbReference type="Pfam" id="PF02678"/>
    </source>
</evidence>
<dbReference type="PANTHER" id="PTHR13903:SF8">
    <property type="entry name" value="PIRIN"/>
    <property type="match status" value="1"/>
</dbReference>
<gene>
    <name evidence="6" type="ORF">XSP_002098</name>
    <name evidence="5" type="ORF">XSP_002115</name>
</gene>
<evidence type="ECO:0000313" key="7">
    <source>
        <dbReference type="Proteomes" id="UP000514411"/>
    </source>
</evidence>
<sequence length="250" mass="26427">MAHPSHLDFSLAPLHRAGNGGHFRADGLRGQTVSLSPFLGVDHYRMSGPTFPPHSHSAMSAVSYLLQDSETGMSNRDSIGTENLIRPGGLHWTTAGSGVVHEEVPAEPGKSVHGLQIFVALPASKRHIAPFPLTIEPDAVPVIHHPGVQIRVPVGRYGSQQSPLIPPTDVTLLDISLESGASVEIPLAAGVALFAMPIHGAVSIQGHRFTPDDLSVPVFAEHDAPRSLVLSAQEGAAQVVLFSGQPFPLH</sequence>
<comment type="cofactor">
    <cofactor evidence="2">
        <name>Fe cation</name>
        <dbReference type="ChEBI" id="CHEBI:24875"/>
    </cofactor>
    <text evidence="2">Binds 1 Fe cation per subunit.</text>
</comment>
<evidence type="ECO:0000256" key="2">
    <source>
        <dbReference type="PIRSR" id="PIRSR006232-1"/>
    </source>
</evidence>
<dbReference type="Pfam" id="PF02678">
    <property type="entry name" value="Pirin"/>
    <property type="match status" value="1"/>
</dbReference>
<proteinExistence type="inferred from homology"/>
<dbReference type="PANTHER" id="PTHR13903">
    <property type="entry name" value="PIRIN-RELATED"/>
    <property type="match status" value="1"/>
</dbReference>
<reference evidence="5 7" key="1">
    <citation type="submission" date="2020-07" db="EMBL/GenBank/DDBJ databases">
        <authorList>
            <person name="Teixeira M."/>
        </authorList>
    </citation>
    <scope>NUCLEOTIDE SEQUENCE</scope>
    <source>
        <strain evidence="6">3</strain>
        <strain evidence="5">Xanthomonas arboricola pv. juglandis CPBF 427</strain>
    </source>
</reference>
<evidence type="ECO:0000256" key="3">
    <source>
        <dbReference type="RuleBase" id="RU003457"/>
    </source>
</evidence>
<dbReference type="Proteomes" id="UP000514411">
    <property type="component" value="Chromosome"/>
</dbReference>